<dbReference type="HOGENOM" id="CLU_000445_87_4_6"/>
<dbReference type="InterPro" id="IPR011051">
    <property type="entry name" value="RmlC_Cupin_sf"/>
</dbReference>
<dbReference type="InterPro" id="IPR018062">
    <property type="entry name" value="HTH_AraC-typ_CS"/>
</dbReference>
<dbReference type="SMART" id="SM00342">
    <property type="entry name" value="HTH_ARAC"/>
    <property type="match status" value="1"/>
</dbReference>
<dbReference type="CDD" id="cd06124">
    <property type="entry name" value="cupin_NimR-like_N"/>
    <property type="match status" value="1"/>
</dbReference>
<dbReference type="SUPFAM" id="SSF46689">
    <property type="entry name" value="Homeodomain-like"/>
    <property type="match status" value="1"/>
</dbReference>
<feature type="domain" description="HTH araC/xylS-type" evidence="4">
    <location>
        <begin position="155"/>
        <end position="255"/>
    </location>
</feature>
<keyword evidence="6" id="KW-1185">Reference proteome</keyword>
<dbReference type="PROSITE" id="PS01124">
    <property type="entry name" value="HTH_ARAC_FAMILY_2"/>
    <property type="match status" value="1"/>
</dbReference>
<dbReference type="GO" id="GO:0003700">
    <property type="term" value="F:DNA-binding transcription factor activity"/>
    <property type="evidence" value="ECO:0007669"/>
    <property type="project" value="InterPro"/>
</dbReference>
<evidence type="ECO:0000313" key="5">
    <source>
        <dbReference type="EMBL" id="AIU74878.1"/>
    </source>
</evidence>
<proteinExistence type="predicted"/>
<dbReference type="Pfam" id="PF12833">
    <property type="entry name" value="HTH_18"/>
    <property type="match status" value="1"/>
</dbReference>
<reference evidence="5 6" key="1">
    <citation type="journal article" date="2014" name="Gut Pathog.">
        <title>Gene clusters of Hafnia alvei strain FB1 important in survival and pathogenesis: a draft genome perspective.</title>
        <authorList>
            <person name="Tan J.Y."/>
            <person name="Yin W.F."/>
            <person name="Chan K.G."/>
        </authorList>
    </citation>
    <scope>NUCLEOTIDE SEQUENCE [LARGE SCALE GENOMIC DNA]</scope>
    <source>
        <strain evidence="5 6">FB1</strain>
    </source>
</reference>
<dbReference type="PANTHER" id="PTHR11019">
    <property type="entry name" value="HTH-TYPE TRANSCRIPTIONAL REGULATOR NIMR"/>
    <property type="match status" value="1"/>
</dbReference>
<dbReference type="Proteomes" id="UP000029986">
    <property type="component" value="Chromosome"/>
</dbReference>
<keyword evidence="2" id="KW-0238">DNA-binding</keyword>
<dbReference type="KEGG" id="hav:AT03_12425"/>
<evidence type="ECO:0000256" key="2">
    <source>
        <dbReference type="ARBA" id="ARBA00023125"/>
    </source>
</evidence>
<dbReference type="Gene3D" id="2.60.120.10">
    <property type="entry name" value="Jelly Rolls"/>
    <property type="match status" value="1"/>
</dbReference>
<evidence type="ECO:0000256" key="3">
    <source>
        <dbReference type="ARBA" id="ARBA00023163"/>
    </source>
</evidence>
<evidence type="ECO:0000259" key="4">
    <source>
        <dbReference type="PROSITE" id="PS01124"/>
    </source>
</evidence>
<dbReference type="PANTHER" id="PTHR11019:SF159">
    <property type="entry name" value="TRANSCRIPTIONAL REGULATOR-RELATED"/>
    <property type="match status" value="1"/>
</dbReference>
<name>A0A097R809_HAFAL</name>
<sequence length="257" mass="28715">MQPETLPGHHIIGLDSEHMNGGTVPWHKHIYAQLLYPAEGSVRVWAGGSVWMVHASSALWLPPQMPHKFVATGNVLLKTVLVSEVHSKTLGSVCFMTGISSLLRELLIAINQLTHQQDMANKQLQIRFSALEILILQEIKSGGKNSLELPWPSDERMQSLCEELLNHQGYLPTLDSLADKISVSNRTLMRLFVKETGLTFRNWIQQMHVIRAASLLAEGYSVIKITHRLGYASAESFGNMFKRKTGFSPGKYSILMG</sequence>
<evidence type="ECO:0000313" key="6">
    <source>
        <dbReference type="Proteomes" id="UP000029986"/>
    </source>
</evidence>
<accession>A0A097R809</accession>
<dbReference type="PATRIC" id="fig|1453496.5.peg.2526"/>
<dbReference type="PROSITE" id="PS00041">
    <property type="entry name" value="HTH_ARAC_FAMILY_1"/>
    <property type="match status" value="1"/>
</dbReference>
<dbReference type="GO" id="GO:0043565">
    <property type="term" value="F:sequence-specific DNA binding"/>
    <property type="evidence" value="ECO:0007669"/>
    <property type="project" value="InterPro"/>
</dbReference>
<dbReference type="eggNOG" id="COG2207">
    <property type="taxonomic scope" value="Bacteria"/>
</dbReference>
<protein>
    <submittedName>
        <fullName evidence="5">AraC family transcriptional regulator</fullName>
    </submittedName>
</protein>
<dbReference type="AlphaFoldDB" id="A0A097R809"/>
<dbReference type="Gene3D" id="1.10.10.60">
    <property type="entry name" value="Homeodomain-like"/>
    <property type="match status" value="1"/>
</dbReference>
<organism evidence="5 6">
    <name type="scientific">Hafnia alvei FB1</name>
    <dbReference type="NCBI Taxonomy" id="1453496"/>
    <lineage>
        <taxon>Bacteria</taxon>
        <taxon>Pseudomonadati</taxon>
        <taxon>Pseudomonadota</taxon>
        <taxon>Gammaproteobacteria</taxon>
        <taxon>Enterobacterales</taxon>
        <taxon>Hafniaceae</taxon>
        <taxon>Hafnia</taxon>
    </lineage>
</organism>
<evidence type="ECO:0000256" key="1">
    <source>
        <dbReference type="ARBA" id="ARBA00023015"/>
    </source>
</evidence>
<dbReference type="InterPro" id="IPR014710">
    <property type="entry name" value="RmlC-like_jellyroll"/>
</dbReference>
<dbReference type="InterPro" id="IPR009057">
    <property type="entry name" value="Homeodomain-like_sf"/>
</dbReference>
<dbReference type="InterPro" id="IPR018060">
    <property type="entry name" value="HTH_AraC"/>
</dbReference>
<dbReference type="SUPFAM" id="SSF51182">
    <property type="entry name" value="RmlC-like cupins"/>
    <property type="match status" value="1"/>
</dbReference>
<gene>
    <name evidence="5" type="ORF">AT03_12425</name>
</gene>
<dbReference type="Pfam" id="PF02311">
    <property type="entry name" value="AraC_binding"/>
    <property type="match status" value="1"/>
</dbReference>
<dbReference type="InterPro" id="IPR003313">
    <property type="entry name" value="AraC-bd"/>
</dbReference>
<keyword evidence="1" id="KW-0805">Transcription regulation</keyword>
<dbReference type="EMBL" id="CP009706">
    <property type="protein sequence ID" value="AIU74878.1"/>
    <property type="molecule type" value="Genomic_DNA"/>
</dbReference>
<keyword evidence="3" id="KW-0804">Transcription</keyword>